<dbReference type="SFLD" id="SFLDG01140">
    <property type="entry name" value="C2.B:_Phosphomannomutase_and_P"/>
    <property type="match status" value="1"/>
</dbReference>
<dbReference type="EMBL" id="CP033898">
    <property type="protein sequence ID" value="AZA09644.1"/>
    <property type="molecule type" value="Genomic_DNA"/>
</dbReference>
<evidence type="ECO:0000313" key="1">
    <source>
        <dbReference type="EMBL" id="AZA09644.1"/>
    </source>
</evidence>
<dbReference type="RefSeq" id="WP_123960542.1">
    <property type="nucleotide sequence ID" value="NZ_CP033898.1"/>
</dbReference>
<dbReference type="OrthoDB" id="3180855at2"/>
<name>A0A3G6J0G4_9CORY</name>
<keyword evidence="1" id="KW-0378">Hydrolase</keyword>
<dbReference type="GO" id="GO:0016791">
    <property type="term" value="F:phosphatase activity"/>
    <property type="evidence" value="ECO:0007669"/>
    <property type="project" value="TreeGrafter"/>
</dbReference>
<dbReference type="InterPro" id="IPR000150">
    <property type="entry name" value="Cof"/>
</dbReference>
<protein>
    <submittedName>
        <fullName evidence="1">Flavin mononucleotide phosphatase YbjI</fullName>
        <ecNumber evidence="1">3.1.3.-</ecNumber>
    </submittedName>
</protein>
<dbReference type="Gene3D" id="3.30.1240.10">
    <property type="match status" value="1"/>
</dbReference>
<dbReference type="EC" id="3.1.3.-" evidence="1"/>
<dbReference type="InterPro" id="IPR036412">
    <property type="entry name" value="HAD-like_sf"/>
</dbReference>
<sequence>MTSLVIASDMDGTLLNNQRQIPQGFWPVLKQLHSLGAVFAPASGRQLYTLLEQFEPAGFPMSVIAENGTVVYHEGEIVSLCTIEASQAHAVIEAVESQADHIDWGLVLCRADGAFVTRRDEPFLAQCQPYYARMDIVDDLHAYVDDQVVKLAVYSFGDAESIAAPALEAAAPELNVVVSGAHWVDIMNPAANKGKALEALAQALGVAMEDTIAFGDYLNDTELLQSAGMAFAMENAHPQIKAIADALAPSNADEGVVEVLRGVVEKLGA</sequence>
<dbReference type="SFLD" id="SFLDS00003">
    <property type="entry name" value="Haloacid_Dehalogenase"/>
    <property type="match status" value="1"/>
</dbReference>
<gene>
    <name evidence="1" type="primary">ybjI</name>
    <name evidence="1" type="ORF">CPPEL_07680</name>
</gene>
<dbReference type="NCBIfam" id="TIGR00099">
    <property type="entry name" value="Cof-subfamily"/>
    <property type="match status" value="1"/>
</dbReference>
<evidence type="ECO:0000313" key="2">
    <source>
        <dbReference type="Proteomes" id="UP000271426"/>
    </source>
</evidence>
<dbReference type="PANTHER" id="PTHR10000">
    <property type="entry name" value="PHOSPHOSERINE PHOSPHATASE"/>
    <property type="match status" value="1"/>
</dbReference>
<dbReference type="Gene3D" id="3.40.50.1000">
    <property type="entry name" value="HAD superfamily/HAD-like"/>
    <property type="match status" value="1"/>
</dbReference>
<dbReference type="Proteomes" id="UP000271426">
    <property type="component" value="Chromosome"/>
</dbReference>
<dbReference type="GO" id="GO:0005829">
    <property type="term" value="C:cytosol"/>
    <property type="evidence" value="ECO:0007669"/>
    <property type="project" value="TreeGrafter"/>
</dbReference>
<dbReference type="AlphaFoldDB" id="A0A3G6J0G4"/>
<accession>A0A3G6J0G4</accession>
<keyword evidence="2" id="KW-1185">Reference proteome</keyword>
<dbReference type="NCBIfam" id="TIGR01484">
    <property type="entry name" value="HAD-SF-IIB"/>
    <property type="match status" value="1"/>
</dbReference>
<dbReference type="PANTHER" id="PTHR10000:SF53">
    <property type="entry name" value="5-AMINO-6-(5-PHOSPHO-D-RIBITYLAMINO)URACIL PHOSPHATASE YBJI-RELATED"/>
    <property type="match status" value="1"/>
</dbReference>
<organism evidence="1 2">
    <name type="scientific">Corynebacterium pseudopelargi</name>
    <dbReference type="NCBI Taxonomy" id="2080757"/>
    <lineage>
        <taxon>Bacteria</taxon>
        <taxon>Bacillati</taxon>
        <taxon>Actinomycetota</taxon>
        <taxon>Actinomycetes</taxon>
        <taxon>Mycobacteriales</taxon>
        <taxon>Corynebacteriaceae</taxon>
        <taxon>Corynebacterium</taxon>
    </lineage>
</organism>
<dbReference type="InterPro" id="IPR023214">
    <property type="entry name" value="HAD_sf"/>
</dbReference>
<dbReference type="PROSITE" id="PS01228">
    <property type="entry name" value="COF_1"/>
    <property type="match status" value="1"/>
</dbReference>
<dbReference type="CDD" id="cd07518">
    <property type="entry name" value="HAD_YbiV-Like"/>
    <property type="match status" value="1"/>
</dbReference>
<reference evidence="1 2" key="1">
    <citation type="submission" date="2018-11" db="EMBL/GenBank/DDBJ databases">
        <authorList>
            <person name="Kleinhagauer T."/>
            <person name="Glaeser S.P."/>
            <person name="Spergser J."/>
            <person name="Ruckert C."/>
            <person name="Kaempfer P."/>
            <person name="Busse H.-J."/>
        </authorList>
    </citation>
    <scope>NUCLEOTIDE SEQUENCE [LARGE SCALE GENOMIC DNA]</scope>
    <source>
        <strain evidence="1 2">812CH</strain>
    </source>
</reference>
<dbReference type="Pfam" id="PF08282">
    <property type="entry name" value="Hydrolase_3"/>
    <property type="match status" value="1"/>
</dbReference>
<dbReference type="KEGG" id="cpso:CPPEL_07680"/>
<dbReference type="InterPro" id="IPR006379">
    <property type="entry name" value="HAD-SF_hydro_IIB"/>
</dbReference>
<dbReference type="GO" id="GO:0000287">
    <property type="term" value="F:magnesium ion binding"/>
    <property type="evidence" value="ECO:0007669"/>
    <property type="project" value="TreeGrafter"/>
</dbReference>
<dbReference type="SUPFAM" id="SSF56784">
    <property type="entry name" value="HAD-like"/>
    <property type="match status" value="1"/>
</dbReference>
<proteinExistence type="predicted"/>